<evidence type="ECO:0000256" key="6">
    <source>
        <dbReference type="ARBA" id="ARBA00023235"/>
    </source>
</evidence>
<dbReference type="Pfam" id="PF13361">
    <property type="entry name" value="UvrD_C"/>
    <property type="match status" value="1"/>
</dbReference>
<dbReference type="InterPro" id="IPR027417">
    <property type="entry name" value="P-loop_NTPase"/>
</dbReference>
<dbReference type="Gene3D" id="1.10.10.160">
    <property type="match status" value="1"/>
</dbReference>
<evidence type="ECO:0000256" key="5">
    <source>
        <dbReference type="ARBA" id="ARBA00022840"/>
    </source>
</evidence>
<keyword evidence="6" id="KW-0413">Isomerase</keyword>
<dbReference type="Gene3D" id="3.40.50.300">
    <property type="entry name" value="P-loop containing nucleotide triphosphate hydrolases"/>
    <property type="match status" value="2"/>
</dbReference>
<feature type="binding site" evidence="10">
    <location>
        <begin position="216"/>
        <end position="223"/>
    </location>
    <ligand>
        <name>ATP</name>
        <dbReference type="ChEBI" id="CHEBI:30616"/>
    </ligand>
</feature>
<dbReference type="GO" id="GO:0000725">
    <property type="term" value="P:recombinational repair"/>
    <property type="evidence" value="ECO:0007669"/>
    <property type="project" value="TreeGrafter"/>
</dbReference>
<comment type="catalytic activity">
    <reaction evidence="9">
        <text>ATP + H2O = ADP + phosphate + H(+)</text>
        <dbReference type="Rhea" id="RHEA:13065"/>
        <dbReference type="ChEBI" id="CHEBI:15377"/>
        <dbReference type="ChEBI" id="CHEBI:15378"/>
        <dbReference type="ChEBI" id="CHEBI:30616"/>
        <dbReference type="ChEBI" id="CHEBI:43474"/>
        <dbReference type="ChEBI" id="CHEBI:456216"/>
        <dbReference type="EC" id="5.6.2.4"/>
    </reaction>
</comment>
<dbReference type="Pfam" id="PF12462">
    <property type="entry name" value="Helicase_IV_N"/>
    <property type="match status" value="1"/>
</dbReference>
<gene>
    <name evidence="12" type="ORF">A3K86_14115</name>
</gene>
<dbReference type="FunFam" id="3.40.50.300:FF:000975">
    <property type="entry name" value="DNA helicase"/>
    <property type="match status" value="1"/>
</dbReference>
<dbReference type="InterPro" id="IPR014016">
    <property type="entry name" value="UvrD-like_ATP-bd"/>
</dbReference>
<dbReference type="SUPFAM" id="SSF52540">
    <property type="entry name" value="P-loop containing nucleoside triphosphate hydrolases"/>
    <property type="match status" value="1"/>
</dbReference>
<dbReference type="CDD" id="cd18807">
    <property type="entry name" value="SF1_C_UvrD"/>
    <property type="match status" value="1"/>
</dbReference>
<evidence type="ECO:0000313" key="13">
    <source>
        <dbReference type="Proteomes" id="UP000078503"/>
    </source>
</evidence>
<dbReference type="AlphaFoldDB" id="A0A178KAG7"/>
<evidence type="ECO:0000259" key="11">
    <source>
        <dbReference type="PROSITE" id="PS51198"/>
    </source>
</evidence>
<dbReference type="GO" id="GO:0003677">
    <property type="term" value="F:DNA binding"/>
    <property type="evidence" value="ECO:0007669"/>
    <property type="project" value="InterPro"/>
</dbReference>
<evidence type="ECO:0000256" key="8">
    <source>
        <dbReference type="ARBA" id="ARBA00034808"/>
    </source>
</evidence>
<keyword evidence="4 10" id="KW-0347">Helicase</keyword>
<dbReference type="GO" id="GO:0005524">
    <property type="term" value="F:ATP binding"/>
    <property type="evidence" value="ECO:0007669"/>
    <property type="project" value="UniProtKB-UniRule"/>
</dbReference>
<dbReference type="GO" id="GO:0043138">
    <property type="term" value="F:3'-5' DNA helicase activity"/>
    <property type="evidence" value="ECO:0007669"/>
    <property type="project" value="UniProtKB-EC"/>
</dbReference>
<dbReference type="OrthoDB" id="5298826at2"/>
<comment type="catalytic activity">
    <reaction evidence="7">
        <text>Couples ATP hydrolysis with the unwinding of duplex DNA by translocating in the 3'-5' direction.</text>
        <dbReference type="EC" id="5.6.2.4"/>
    </reaction>
</comment>
<dbReference type="GO" id="GO:0016887">
    <property type="term" value="F:ATP hydrolysis activity"/>
    <property type="evidence" value="ECO:0007669"/>
    <property type="project" value="RHEA"/>
</dbReference>
<organism evidence="12 13">
    <name type="scientific">Photobacterium jeanii</name>
    <dbReference type="NCBI Taxonomy" id="858640"/>
    <lineage>
        <taxon>Bacteria</taxon>
        <taxon>Pseudomonadati</taxon>
        <taxon>Pseudomonadota</taxon>
        <taxon>Gammaproteobacteria</taxon>
        <taxon>Vibrionales</taxon>
        <taxon>Vibrionaceae</taxon>
        <taxon>Photobacterium</taxon>
    </lineage>
</organism>
<dbReference type="PROSITE" id="PS51198">
    <property type="entry name" value="UVRD_HELICASE_ATP_BIND"/>
    <property type="match status" value="1"/>
</dbReference>
<sequence length="696" mass="79560">MRLSASWFAQWLVQGDFCSIELHENSLILDSQTETDVIPFDEWDGAITVHRGVLWGTLEITSADQQYVWSVHGLPWRHCKAFANYLLNAYRQWAHNRVDKLDAAIPTMLEKIQSFTEQKGYLRTSEHMTLHHALAKQLDETELTVELATSFRPHAFETISPWLADNQDWVSDKNDTWLETEAEKWSSWFDKFESSPLNPSQREAVLINQDHNLVLAGAGTGKTSVLVARAGYLIADQQAQPEDILMLAFGRKAADEMHERLSKKVNDAIKVATFHSLGTQIIREVEGERPNVSPLALDEKARAKWMASMLKEQWQNAASSKRWQKHLTQWRIPGFKADNSMEQQAKNEQLLAWIWRHIELLGQRGGVKKAELVEAIEASEHSASQARMKSELALLWPCFRAYEQHLKTNKEIDFNTMIQQATEYVLEGKFVPRWKFIMVDEYQDISPHRLALIEALCKCENEGAGKPTLFAVGDDWQAIYRFAGADVNLTTGFEERFGACHITKLETTYRFNSMVGEVANTFIQQNPEQLPKALTSFKKQKRKAVTLLCQDLLDQELVQLAGQHEKPTSVLLLGRNNNQRPASLATWQEKWPQLNIQFMTCHASKGREADYVFLVDVNKGIFPSPDRDTGLAACLQAKNEGFADAEERRLFYVALTRAKKHVWVCADQDKVSPFVQELIDDSYPVLNKIKRMKKAS</sequence>
<dbReference type="PANTHER" id="PTHR11070:SF63">
    <property type="entry name" value="DNA HELICASE IV"/>
    <property type="match status" value="1"/>
</dbReference>
<proteinExistence type="inferred from homology"/>
<evidence type="ECO:0000256" key="7">
    <source>
        <dbReference type="ARBA" id="ARBA00034617"/>
    </source>
</evidence>
<protein>
    <recommendedName>
        <fullName evidence="8">DNA 3'-5' helicase</fullName>
        <ecNumber evidence="8">5.6.2.4</ecNumber>
    </recommendedName>
</protein>
<dbReference type="Pfam" id="PF00580">
    <property type="entry name" value="UvrD-helicase"/>
    <property type="match status" value="1"/>
</dbReference>
<dbReference type="InterPro" id="IPR013986">
    <property type="entry name" value="DExx_box_DNA_helicase_dom_sf"/>
</dbReference>
<name>A0A178KAG7_9GAMM</name>
<evidence type="ECO:0000256" key="9">
    <source>
        <dbReference type="ARBA" id="ARBA00048988"/>
    </source>
</evidence>
<evidence type="ECO:0000256" key="1">
    <source>
        <dbReference type="ARBA" id="ARBA00009922"/>
    </source>
</evidence>
<evidence type="ECO:0000256" key="2">
    <source>
        <dbReference type="ARBA" id="ARBA00022741"/>
    </source>
</evidence>
<evidence type="ECO:0000256" key="3">
    <source>
        <dbReference type="ARBA" id="ARBA00022801"/>
    </source>
</evidence>
<evidence type="ECO:0000313" key="12">
    <source>
        <dbReference type="EMBL" id="OAN13704.1"/>
    </source>
</evidence>
<keyword evidence="13" id="KW-1185">Reference proteome</keyword>
<dbReference type="EMBL" id="LVHF01000028">
    <property type="protein sequence ID" value="OAN13704.1"/>
    <property type="molecule type" value="Genomic_DNA"/>
</dbReference>
<dbReference type="GO" id="GO:0005829">
    <property type="term" value="C:cytosol"/>
    <property type="evidence" value="ECO:0007669"/>
    <property type="project" value="TreeGrafter"/>
</dbReference>
<reference evidence="12 13" key="1">
    <citation type="submission" date="2016-03" db="EMBL/GenBank/DDBJ databases">
        <title>Photobacterium proteolyticum sp. nov. a protease producing bacterium isolated from ocean sediments of Laizhou Bay.</title>
        <authorList>
            <person name="Li Y."/>
        </authorList>
    </citation>
    <scope>NUCLEOTIDE SEQUENCE [LARGE SCALE GENOMIC DNA]</scope>
    <source>
        <strain evidence="12 13">R-40508</strain>
    </source>
</reference>
<dbReference type="InterPro" id="IPR000212">
    <property type="entry name" value="DNA_helicase_UvrD/REP"/>
</dbReference>
<evidence type="ECO:0000256" key="10">
    <source>
        <dbReference type="PROSITE-ProRule" id="PRU00560"/>
    </source>
</evidence>
<comment type="similarity">
    <text evidence="1">Belongs to the helicase family. UvrD subfamily.</text>
</comment>
<accession>A0A178KAG7</accession>
<dbReference type="CDD" id="cd17932">
    <property type="entry name" value="DEXQc_UvrD"/>
    <property type="match status" value="1"/>
</dbReference>
<dbReference type="RefSeq" id="WP_068332210.1">
    <property type="nucleotide sequence ID" value="NZ_LVHF01000028.1"/>
</dbReference>
<dbReference type="InterPro" id="IPR022161">
    <property type="entry name" value="Helicase_IV_N"/>
</dbReference>
<dbReference type="InterPro" id="IPR014017">
    <property type="entry name" value="DNA_helicase_UvrD-like_C"/>
</dbReference>
<dbReference type="Proteomes" id="UP000078503">
    <property type="component" value="Unassembled WGS sequence"/>
</dbReference>
<dbReference type="NCBIfam" id="NF008276">
    <property type="entry name" value="PRK11054.1"/>
    <property type="match status" value="1"/>
</dbReference>
<keyword evidence="2 10" id="KW-0547">Nucleotide-binding</keyword>
<dbReference type="PANTHER" id="PTHR11070">
    <property type="entry name" value="UVRD / RECB / PCRA DNA HELICASE FAMILY MEMBER"/>
    <property type="match status" value="1"/>
</dbReference>
<keyword evidence="5 10" id="KW-0067">ATP-binding</keyword>
<keyword evidence="3 10" id="KW-0378">Hydrolase</keyword>
<evidence type="ECO:0000256" key="4">
    <source>
        <dbReference type="ARBA" id="ARBA00022806"/>
    </source>
</evidence>
<feature type="domain" description="UvrD-like helicase ATP-binding" evidence="11">
    <location>
        <begin position="195"/>
        <end position="512"/>
    </location>
</feature>
<dbReference type="EC" id="5.6.2.4" evidence="8"/>
<comment type="caution">
    <text evidence="12">The sequence shown here is derived from an EMBL/GenBank/DDBJ whole genome shotgun (WGS) entry which is preliminary data.</text>
</comment>
<dbReference type="STRING" id="858640.A3K86_14115"/>